<comment type="cofactor">
    <cofactor evidence="6">
        <name>Mn(2+)</name>
        <dbReference type="ChEBI" id="CHEBI:29035"/>
    </cofactor>
    <text evidence="6">Binds 1 Mn(2+) ion per subunit.</text>
</comment>
<accession>A0A840SAL8</accession>
<dbReference type="AlphaFoldDB" id="A0A840SAL8"/>
<comment type="function">
    <text evidence="6">Catalyzes the reversible cleavage of pseudouridine 5'-phosphate (PsiMP) to ribose 5-phosphate and uracil. Functions biologically in the cleavage direction, as part of a pseudouridine degradation pathway.</text>
</comment>
<feature type="active site" description="Nucleophile" evidence="6">
    <location>
        <position position="161"/>
    </location>
</feature>
<dbReference type="PANTHER" id="PTHR42909">
    <property type="entry name" value="ZGC:136858"/>
    <property type="match status" value="1"/>
</dbReference>
<evidence type="ECO:0000313" key="7">
    <source>
        <dbReference type="EMBL" id="MBB5205834.1"/>
    </source>
</evidence>
<organism evidence="7 8">
    <name type="scientific">Inhella inkyongensis</name>
    <dbReference type="NCBI Taxonomy" id="392593"/>
    <lineage>
        <taxon>Bacteria</taxon>
        <taxon>Pseudomonadati</taxon>
        <taxon>Pseudomonadota</taxon>
        <taxon>Betaproteobacteria</taxon>
        <taxon>Burkholderiales</taxon>
        <taxon>Sphaerotilaceae</taxon>
        <taxon>Inhella</taxon>
    </lineage>
</organism>
<dbReference type="PANTHER" id="PTHR42909:SF1">
    <property type="entry name" value="CARBOHYDRATE KINASE PFKB DOMAIN-CONTAINING PROTEIN"/>
    <property type="match status" value="1"/>
</dbReference>
<dbReference type="GO" id="GO:0016798">
    <property type="term" value="F:hydrolase activity, acting on glycosyl bonds"/>
    <property type="evidence" value="ECO:0007669"/>
    <property type="project" value="UniProtKB-KW"/>
</dbReference>
<keyword evidence="5 6" id="KW-0326">Glycosidase</keyword>
<feature type="binding site" evidence="6">
    <location>
        <begin position="142"/>
        <end position="144"/>
    </location>
    <ligand>
        <name>substrate</name>
    </ligand>
</feature>
<dbReference type="SUPFAM" id="SSF110581">
    <property type="entry name" value="Indigoidine synthase A-like"/>
    <property type="match status" value="1"/>
</dbReference>
<feature type="active site" description="Proton donor" evidence="6">
    <location>
        <position position="26"/>
    </location>
</feature>
<feature type="binding site" evidence="6">
    <location>
        <position position="140"/>
    </location>
    <ligand>
        <name>Mn(2+)</name>
        <dbReference type="ChEBI" id="CHEBI:29035"/>
    </ligand>
</feature>
<comment type="caution">
    <text evidence="7">The sequence shown here is derived from an EMBL/GenBank/DDBJ whole genome shotgun (WGS) entry which is preliminary data.</text>
</comment>
<dbReference type="GO" id="GO:0004730">
    <property type="term" value="F:pseudouridylate synthase activity"/>
    <property type="evidence" value="ECO:0007669"/>
    <property type="project" value="UniProtKB-UniRule"/>
</dbReference>
<dbReference type="Gene3D" id="3.40.1790.10">
    <property type="entry name" value="Indigoidine synthase domain"/>
    <property type="match status" value="1"/>
</dbReference>
<protein>
    <recommendedName>
        <fullName evidence="6">Pseudouridine-5'-phosphate glycosidase</fullName>
        <shortName evidence="6">PsiMP glycosidase</shortName>
        <ecNumber evidence="6">4.2.1.70</ecNumber>
    </recommendedName>
</protein>
<dbReference type="Proteomes" id="UP000554837">
    <property type="component" value="Unassembled WGS sequence"/>
</dbReference>
<gene>
    <name evidence="6" type="primary">psuG</name>
    <name evidence="7" type="ORF">HNQ51_003161</name>
</gene>
<comment type="subunit">
    <text evidence="6">Homotrimer.</text>
</comment>
<evidence type="ECO:0000256" key="6">
    <source>
        <dbReference type="HAMAP-Rule" id="MF_01876"/>
    </source>
</evidence>
<name>A0A840SAL8_9BURK</name>
<evidence type="ECO:0000256" key="2">
    <source>
        <dbReference type="ARBA" id="ARBA00022801"/>
    </source>
</evidence>
<proteinExistence type="inferred from homology"/>
<dbReference type="RefSeq" id="WP_138855343.1">
    <property type="nucleotide sequence ID" value="NZ_CP040709.1"/>
</dbReference>
<sequence>MQAEWLRCSPEVASALKDGRPVVALESTIVAHGMPYPDNLATAQAVEAIIREQGAVPATIAVMDGAIRVGLTPNELEQLARAGSQALKLSRRDIAYCVSRRLLGATTVASTMLCAAAAGIRVFVTGGIGGVHRGAAQSMDVSADLMELARTPVAVVCAGAKSILDLPLTLEVLETQGVPVVAIGQAAFPAFYTRDSGLKADFRIDEPAQLAAFLRCHWGLGLPSGVVLANPVPVADEIPAATVETWIAQALREAGEQGIQGKASTPFMLKRLAELSEGRSLATNIALVKHNAVVGARVAVELATRG</sequence>
<evidence type="ECO:0000256" key="3">
    <source>
        <dbReference type="ARBA" id="ARBA00023211"/>
    </source>
</evidence>
<keyword evidence="3 6" id="KW-0464">Manganese</keyword>
<dbReference type="InterPro" id="IPR022830">
    <property type="entry name" value="Indigdn_synthA-like"/>
</dbReference>
<feature type="binding site" evidence="6">
    <location>
        <position position="108"/>
    </location>
    <ligand>
        <name>substrate</name>
    </ligand>
</feature>
<dbReference type="InterPro" id="IPR007342">
    <property type="entry name" value="PsuG"/>
</dbReference>
<dbReference type="HAMAP" id="MF_01876">
    <property type="entry name" value="PsiMP_glycosidase"/>
    <property type="match status" value="1"/>
</dbReference>
<comment type="catalytic activity">
    <reaction evidence="6">
        <text>D-ribose 5-phosphate + uracil = psi-UMP + H2O</text>
        <dbReference type="Rhea" id="RHEA:18337"/>
        <dbReference type="ChEBI" id="CHEBI:15377"/>
        <dbReference type="ChEBI" id="CHEBI:17568"/>
        <dbReference type="ChEBI" id="CHEBI:58380"/>
        <dbReference type="ChEBI" id="CHEBI:78346"/>
        <dbReference type="EC" id="4.2.1.70"/>
    </reaction>
</comment>
<keyword evidence="4 6" id="KW-0456">Lyase</keyword>
<dbReference type="GO" id="GO:0005737">
    <property type="term" value="C:cytoplasm"/>
    <property type="evidence" value="ECO:0007669"/>
    <property type="project" value="TreeGrafter"/>
</dbReference>
<evidence type="ECO:0000256" key="1">
    <source>
        <dbReference type="ARBA" id="ARBA00022723"/>
    </source>
</evidence>
<feature type="binding site" evidence="6">
    <location>
        <position position="88"/>
    </location>
    <ligand>
        <name>substrate</name>
    </ligand>
</feature>
<keyword evidence="1 6" id="KW-0479">Metal-binding</keyword>
<evidence type="ECO:0000256" key="4">
    <source>
        <dbReference type="ARBA" id="ARBA00023239"/>
    </source>
</evidence>
<dbReference type="OrthoDB" id="9805870at2"/>
<comment type="similarity">
    <text evidence="6">Belongs to the pseudouridine-5'-phosphate glycosidase family.</text>
</comment>
<dbReference type="EC" id="4.2.1.70" evidence="6"/>
<evidence type="ECO:0000256" key="5">
    <source>
        <dbReference type="ARBA" id="ARBA00023295"/>
    </source>
</evidence>
<keyword evidence="8" id="KW-1185">Reference proteome</keyword>
<dbReference type="Pfam" id="PF04227">
    <property type="entry name" value="Indigoidine_A"/>
    <property type="match status" value="1"/>
</dbReference>
<keyword evidence="2 6" id="KW-0378">Hydrolase</keyword>
<dbReference type="GO" id="GO:0046113">
    <property type="term" value="P:nucleobase catabolic process"/>
    <property type="evidence" value="ECO:0007669"/>
    <property type="project" value="UniProtKB-UniRule"/>
</dbReference>
<reference evidence="7 8" key="1">
    <citation type="submission" date="2020-08" db="EMBL/GenBank/DDBJ databases">
        <title>Genomic Encyclopedia of Type Strains, Phase IV (KMG-IV): sequencing the most valuable type-strain genomes for metagenomic binning, comparative biology and taxonomic classification.</title>
        <authorList>
            <person name="Goeker M."/>
        </authorList>
    </citation>
    <scope>NUCLEOTIDE SEQUENCE [LARGE SCALE GENOMIC DNA]</scope>
    <source>
        <strain evidence="7 8">DSM 23958</strain>
    </source>
</reference>
<evidence type="ECO:0000313" key="8">
    <source>
        <dbReference type="Proteomes" id="UP000554837"/>
    </source>
</evidence>
<dbReference type="GO" id="GO:0046872">
    <property type="term" value="F:metal ion binding"/>
    <property type="evidence" value="ECO:0007669"/>
    <property type="project" value="UniProtKB-KW"/>
</dbReference>
<dbReference type="EMBL" id="JACHHO010000005">
    <property type="protein sequence ID" value="MBB5205834.1"/>
    <property type="molecule type" value="Genomic_DNA"/>
</dbReference>